<name>A0A9D6Z521_9BACT</name>
<protein>
    <submittedName>
        <fullName evidence="1">Class I SAM-dependent methyltransferase</fullName>
    </submittedName>
</protein>
<proteinExistence type="predicted"/>
<dbReference type="Pfam" id="PF13489">
    <property type="entry name" value="Methyltransf_23"/>
    <property type="match status" value="1"/>
</dbReference>
<dbReference type="PANTHER" id="PTHR43861:SF6">
    <property type="entry name" value="METHYLTRANSFERASE TYPE 11"/>
    <property type="match status" value="1"/>
</dbReference>
<dbReference type="EMBL" id="JACRDE010000500">
    <property type="protein sequence ID" value="MBI5251624.1"/>
    <property type="molecule type" value="Genomic_DNA"/>
</dbReference>
<dbReference type="CDD" id="cd02440">
    <property type="entry name" value="AdoMet_MTases"/>
    <property type="match status" value="1"/>
</dbReference>
<dbReference type="GO" id="GO:0032259">
    <property type="term" value="P:methylation"/>
    <property type="evidence" value="ECO:0007669"/>
    <property type="project" value="UniProtKB-KW"/>
</dbReference>
<gene>
    <name evidence="1" type="ORF">HY912_19200</name>
</gene>
<dbReference type="Proteomes" id="UP000807825">
    <property type="component" value="Unassembled WGS sequence"/>
</dbReference>
<dbReference type="Gene3D" id="3.40.50.150">
    <property type="entry name" value="Vaccinia Virus protein VP39"/>
    <property type="match status" value="1"/>
</dbReference>
<dbReference type="InterPro" id="IPR029063">
    <property type="entry name" value="SAM-dependent_MTases_sf"/>
</dbReference>
<keyword evidence="1" id="KW-0808">Transferase</keyword>
<organism evidence="1 2">
    <name type="scientific">Desulfomonile tiedjei</name>
    <dbReference type="NCBI Taxonomy" id="2358"/>
    <lineage>
        <taxon>Bacteria</taxon>
        <taxon>Pseudomonadati</taxon>
        <taxon>Thermodesulfobacteriota</taxon>
        <taxon>Desulfomonilia</taxon>
        <taxon>Desulfomonilales</taxon>
        <taxon>Desulfomonilaceae</taxon>
        <taxon>Desulfomonile</taxon>
    </lineage>
</organism>
<sequence length="278" mass="31871">MSANETVACDLCASPDHKLLFVKEGFRHVRCNNCGLVFVNPRLHDHLDRQSRTGTGSMGEDLLTPAQVRRLQRELTRLEPFRRLNRILEVGAGRGWFLGEASRLGWHTWAVEINSDALQRLRSKGIEKITTQPAEDLQAPEDSMDVVRMWDVIEHLSSPRKAVTAIHNALRPGGLLTLSTTNFASLSRRVNGPEWVYLNGADHIFLFEPATITRLLTEIGFRDIGIRTRSFNLRRKLYHPEEDLPPRWLILRPFRKIIDETLRFTLLGHQMLVTAVKR</sequence>
<evidence type="ECO:0000313" key="1">
    <source>
        <dbReference type="EMBL" id="MBI5251624.1"/>
    </source>
</evidence>
<dbReference type="PANTHER" id="PTHR43861">
    <property type="entry name" value="TRANS-ACONITATE 2-METHYLTRANSFERASE-RELATED"/>
    <property type="match status" value="1"/>
</dbReference>
<dbReference type="SUPFAM" id="SSF53335">
    <property type="entry name" value="S-adenosyl-L-methionine-dependent methyltransferases"/>
    <property type="match status" value="1"/>
</dbReference>
<comment type="caution">
    <text evidence="1">The sequence shown here is derived from an EMBL/GenBank/DDBJ whole genome shotgun (WGS) entry which is preliminary data.</text>
</comment>
<dbReference type="GO" id="GO:0008168">
    <property type="term" value="F:methyltransferase activity"/>
    <property type="evidence" value="ECO:0007669"/>
    <property type="project" value="UniProtKB-KW"/>
</dbReference>
<reference evidence="1" key="1">
    <citation type="submission" date="2020-07" db="EMBL/GenBank/DDBJ databases">
        <title>Huge and variable diversity of episymbiotic CPR bacteria and DPANN archaea in groundwater ecosystems.</title>
        <authorList>
            <person name="He C.Y."/>
            <person name="Keren R."/>
            <person name="Whittaker M."/>
            <person name="Farag I.F."/>
            <person name="Doudna J."/>
            <person name="Cate J.H.D."/>
            <person name="Banfield J.F."/>
        </authorList>
    </citation>
    <scope>NUCLEOTIDE SEQUENCE</scope>
    <source>
        <strain evidence="1">NC_groundwater_1664_Pr3_B-0.1um_52_9</strain>
    </source>
</reference>
<keyword evidence="1" id="KW-0489">Methyltransferase</keyword>
<dbReference type="AlphaFoldDB" id="A0A9D6Z521"/>
<accession>A0A9D6Z521</accession>
<evidence type="ECO:0000313" key="2">
    <source>
        <dbReference type="Proteomes" id="UP000807825"/>
    </source>
</evidence>